<dbReference type="Proteomes" id="UP001430953">
    <property type="component" value="Unassembled WGS sequence"/>
</dbReference>
<organism evidence="1 2">
    <name type="scientific">Cardiocondyla obscurior</name>
    <dbReference type="NCBI Taxonomy" id="286306"/>
    <lineage>
        <taxon>Eukaryota</taxon>
        <taxon>Metazoa</taxon>
        <taxon>Ecdysozoa</taxon>
        <taxon>Arthropoda</taxon>
        <taxon>Hexapoda</taxon>
        <taxon>Insecta</taxon>
        <taxon>Pterygota</taxon>
        <taxon>Neoptera</taxon>
        <taxon>Endopterygota</taxon>
        <taxon>Hymenoptera</taxon>
        <taxon>Apocrita</taxon>
        <taxon>Aculeata</taxon>
        <taxon>Formicoidea</taxon>
        <taxon>Formicidae</taxon>
        <taxon>Myrmicinae</taxon>
        <taxon>Cardiocondyla</taxon>
    </lineage>
</organism>
<name>A0AAW2GZM3_9HYME</name>
<evidence type="ECO:0000313" key="1">
    <source>
        <dbReference type="EMBL" id="KAL0132758.1"/>
    </source>
</evidence>
<keyword evidence="2" id="KW-1185">Reference proteome</keyword>
<sequence>MWGKKKKHYLEKYPDKGISFVLHVSLWGKRINVYHTILDRCNILQRKSYSQSGIRTTYLYDMYKYVSQYVYACVYIYIYTHSYICVY</sequence>
<dbReference type="EMBL" id="JADYXP020000001">
    <property type="protein sequence ID" value="KAL0132758.1"/>
    <property type="molecule type" value="Genomic_DNA"/>
</dbReference>
<accession>A0AAW2GZM3</accession>
<proteinExistence type="predicted"/>
<gene>
    <name evidence="1" type="ORF">PUN28_000473</name>
</gene>
<comment type="caution">
    <text evidence="1">The sequence shown here is derived from an EMBL/GenBank/DDBJ whole genome shotgun (WGS) entry which is preliminary data.</text>
</comment>
<reference evidence="1 2" key="1">
    <citation type="submission" date="2023-03" db="EMBL/GenBank/DDBJ databases">
        <title>High recombination rates correlate with genetic variation in Cardiocondyla obscurior ants.</title>
        <authorList>
            <person name="Errbii M."/>
        </authorList>
    </citation>
    <scope>NUCLEOTIDE SEQUENCE [LARGE SCALE GENOMIC DNA]</scope>
    <source>
        <strain evidence="1">Alpha-2009</strain>
        <tissue evidence="1">Whole body</tissue>
    </source>
</reference>
<evidence type="ECO:0000313" key="2">
    <source>
        <dbReference type="Proteomes" id="UP001430953"/>
    </source>
</evidence>
<protein>
    <submittedName>
        <fullName evidence="1">Uncharacterized protein</fullName>
    </submittedName>
</protein>
<dbReference type="AlphaFoldDB" id="A0AAW2GZM3"/>